<evidence type="ECO:0000313" key="6">
    <source>
        <dbReference type="EMBL" id="RXF74720.1"/>
    </source>
</evidence>
<dbReference type="Gene3D" id="3.90.1590.10">
    <property type="entry name" value="glutathione-dependent formaldehyde- activating enzyme (gfa)"/>
    <property type="match status" value="1"/>
</dbReference>
<dbReference type="Proteomes" id="UP000289708">
    <property type="component" value="Unassembled WGS sequence"/>
</dbReference>
<name>A0A4Q0MLW1_9HYPH</name>
<dbReference type="Pfam" id="PF04828">
    <property type="entry name" value="GFA"/>
    <property type="match status" value="1"/>
</dbReference>
<gene>
    <name evidence="6" type="ORF">EK403_04860</name>
</gene>
<sequence>MAEAAPRTGRCLCGALRFSATPTSLDVDVCHCGMCRRWTGGAFMAAACEAVAIENEAAAGVYRSSDYGERVFCKRCGSSLIWRMQDGSSAHVSVSALDDLSGFALAQEIFIDEKPAFYDFANETRKLTGADFVAMFASAEDGSGQ</sequence>
<dbReference type="AlphaFoldDB" id="A0A4Q0MLW1"/>
<evidence type="ECO:0000259" key="5">
    <source>
        <dbReference type="PROSITE" id="PS51891"/>
    </source>
</evidence>
<comment type="caution">
    <text evidence="6">The sequence shown here is derived from an EMBL/GenBank/DDBJ whole genome shotgun (WGS) entry which is preliminary data.</text>
</comment>
<dbReference type="PANTHER" id="PTHR33337">
    <property type="entry name" value="GFA DOMAIN-CONTAINING PROTEIN"/>
    <property type="match status" value="1"/>
</dbReference>
<evidence type="ECO:0000256" key="1">
    <source>
        <dbReference type="ARBA" id="ARBA00005495"/>
    </source>
</evidence>
<dbReference type="GO" id="GO:0016846">
    <property type="term" value="F:carbon-sulfur lyase activity"/>
    <property type="evidence" value="ECO:0007669"/>
    <property type="project" value="InterPro"/>
</dbReference>
<dbReference type="SUPFAM" id="SSF51316">
    <property type="entry name" value="Mss4-like"/>
    <property type="match status" value="1"/>
</dbReference>
<dbReference type="OrthoDB" id="9807246at2"/>
<evidence type="ECO:0000313" key="7">
    <source>
        <dbReference type="Proteomes" id="UP000289708"/>
    </source>
</evidence>
<organism evidence="6 7">
    <name type="scientific">Hansschlegelia zhihuaiae</name>
    <dbReference type="NCBI Taxonomy" id="405005"/>
    <lineage>
        <taxon>Bacteria</taxon>
        <taxon>Pseudomonadati</taxon>
        <taxon>Pseudomonadota</taxon>
        <taxon>Alphaproteobacteria</taxon>
        <taxon>Hyphomicrobiales</taxon>
        <taxon>Methylopilaceae</taxon>
        <taxon>Hansschlegelia</taxon>
    </lineage>
</organism>
<dbReference type="InterPro" id="IPR006913">
    <property type="entry name" value="CENP-V/GFA"/>
</dbReference>
<evidence type="ECO:0000256" key="2">
    <source>
        <dbReference type="ARBA" id="ARBA00022723"/>
    </source>
</evidence>
<keyword evidence="7" id="KW-1185">Reference proteome</keyword>
<keyword evidence="4" id="KW-0456">Lyase</keyword>
<protein>
    <submittedName>
        <fullName evidence="6">GFA family protein</fullName>
    </submittedName>
</protein>
<feature type="domain" description="CENP-V/GFA" evidence="5">
    <location>
        <begin position="7"/>
        <end position="119"/>
    </location>
</feature>
<accession>A0A4Q0MLW1</accession>
<comment type="similarity">
    <text evidence="1">Belongs to the Gfa family.</text>
</comment>
<dbReference type="PROSITE" id="PS51891">
    <property type="entry name" value="CENP_V_GFA"/>
    <property type="match status" value="1"/>
</dbReference>
<dbReference type="RefSeq" id="WP_128776370.1">
    <property type="nucleotide sequence ID" value="NZ_RYFI01000003.1"/>
</dbReference>
<keyword evidence="2" id="KW-0479">Metal-binding</keyword>
<reference evidence="6 7" key="1">
    <citation type="submission" date="2018-12" db="EMBL/GenBank/DDBJ databases">
        <title>bacterium Hansschlegelia zhihuaiae S113.</title>
        <authorList>
            <person name="He J."/>
        </authorList>
    </citation>
    <scope>NUCLEOTIDE SEQUENCE [LARGE SCALE GENOMIC DNA]</scope>
    <source>
        <strain evidence="6 7">S 113</strain>
    </source>
</reference>
<dbReference type="EMBL" id="RYFI01000003">
    <property type="protein sequence ID" value="RXF74720.1"/>
    <property type="molecule type" value="Genomic_DNA"/>
</dbReference>
<dbReference type="InterPro" id="IPR011057">
    <property type="entry name" value="Mss4-like_sf"/>
</dbReference>
<keyword evidence="3" id="KW-0862">Zinc</keyword>
<dbReference type="PANTHER" id="PTHR33337:SF40">
    <property type="entry name" value="CENP-V_GFA DOMAIN-CONTAINING PROTEIN-RELATED"/>
    <property type="match status" value="1"/>
</dbReference>
<proteinExistence type="inferred from homology"/>
<evidence type="ECO:0000256" key="4">
    <source>
        <dbReference type="ARBA" id="ARBA00023239"/>
    </source>
</evidence>
<evidence type="ECO:0000256" key="3">
    <source>
        <dbReference type="ARBA" id="ARBA00022833"/>
    </source>
</evidence>
<dbReference type="GO" id="GO:0046872">
    <property type="term" value="F:metal ion binding"/>
    <property type="evidence" value="ECO:0007669"/>
    <property type="project" value="UniProtKB-KW"/>
</dbReference>